<sequence length="20" mass="2394">MNLIKKERKTKAIPLLINRN</sequence>
<dbReference type="EMBL" id="GBRH01280761">
    <property type="protein sequence ID" value="JAD17134.1"/>
    <property type="molecule type" value="Transcribed_RNA"/>
</dbReference>
<organism evidence="1">
    <name type="scientific">Arundo donax</name>
    <name type="common">Giant reed</name>
    <name type="synonym">Donax arundinaceus</name>
    <dbReference type="NCBI Taxonomy" id="35708"/>
    <lineage>
        <taxon>Eukaryota</taxon>
        <taxon>Viridiplantae</taxon>
        <taxon>Streptophyta</taxon>
        <taxon>Embryophyta</taxon>
        <taxon>Tracheophyta</taxon>
        <taxon>Spermatophyta</taxon>
        <taxon>Magnoliopsida</taxon>
        <taxon>Liliopsida</taxon>
        <taxon>Poales</taxon>
        <taxon>Poaceae</taxon>
        <taxon>PACMAD clade</taxon>
        <taxon>Arundinoideae</taxon>
        <taxon>Arundineae</taxon>
        <taxon>Arundo</taxon>
    </lineage>
</organism>
<name>A0A0A9V895_ARUDO</name>
<proteinExistence type="predicted"/>
<reference evidence="1" key="1">
    <citation type="submission" date="2014-09" db="EMBL/GenBank/DDBJ databases">
        <authorList>
            <person name="Magalhaes I.L.F."/>
            <person name="Oliveira U."/>
            <person name="Santos F.R."/>
            <person name="Vidigal T.H.D.A."/>
            <person name="Brescovit A.D."/>
            <person name="Santos A.J."/>
        </authorList>
    </citation>
    <scope>NUCLEOTIDE SEQUENCE</scope>
    <source>
        <tissue evidence="1">Shoot tissue taken approximately 20 cm above the soil surface</tissue>
    </source>
</reference>
<dbReference type="AlphaFoldDB" id="A0A0A9V895"/>
<accession>A0A0A9V895</accession>
<protein>
    <submittedName>
        <fullName evidence="1">Uncharacterized protein</fullName>
    </submittedName>
</protein>
<evidence type="ECO:0000313" key="1">
    <source>
        <dbReference type="EMBL" id="JAD17134.1"/>
    </source>
</evidence>
<reference evidence="1" key="2">
    <citation type="journal article" date="2015" name="Data Brief">
        <title>Shoot transcriptome of the giant reed, Arundo donax.</title>
        <authorList>
            <person name="Barrero R.A."/>
            <person name="Guerrero F.D."/>
            <person name="Moolhuijzen P."/>
            <person name="Goolsby J.A."/>
            <person name="Tidwell J."/>
            <person name="Bellgard S.E."/>
            <person name="Bellgard M.I."/>
        </authorList>
    </citation>
    <scope>NUCLEOTIDE SEQUENCE</scope>
    <source>
        <tissue evidence="1">Shoot tissue taken approximately 20 cm above the soil surface</tissue>
    </source>
</reference>